<dbReference type="InterPro" id="IPR001646">
    <property type="entry name" value="5peptide_repeat"/>
</dbReference>
<protein>
    <recommendedName>
        <fullName evidence="2">DUF2169 domain-containing protein</fullName>
    </recommendedName>
</protein>
<evidence type="ECO:0000259" key="2">
    <source>
        <dbReference type="Pfam" id="PF09937"/>
    </source>
</evidence>
<evidence type="ECO:0000313" key="3">
    <source>
        <dbReference type="EMBL" id="OAK63584.1"/>
    </source>
</evidence>
<dbReference type="Gene3D" id="2.160.20.80">
    <property type="entry name" value="E3 ubiquitin-protein ligase SopA"/>
    <property type="match status" value="3"/>
</dbReference>
<dbReference type="RefSeq" id="WP_081268119.1">
    <property type="nucleotide sequence ID" value="NZ_LVHG01000044.1"/>
</dbReference>
<comment type="caution">
    <text evidence="3">The sequence shown here is derived from an EMBL/GenBank/DDBJ whole genome shotgun (WGS) entry which is preliminary data.</text>
</comment>
<name>A0AA91DQ54_VARPD</name>
<dbReference type="Pfam" id="PF09937">
    <property type="entry name" value="DUF2169"/>
    <property type="match status" value="1"/>
</dbReference>
<dbReference type="AlphaFoldDB" id="A0AA91DQ54"/>
<dbReference type="InterPro" id="IPR018683">
    <property type="entry name" value="DUF2169"/>
</dbReference>
<dbReference type="SUPFAM" id="SSF141571">
    <property type="entry name" value="Pentapeptide repeat-like"/>
    <property type="match status" value="2"/>
</dbReference>
<accession>A0AA91DQ54</accession>
<dbReference type="EMBL" id="LVHG01000044">
    <property type="protein sequence ID" value="OAK63584.1"/>
    <property type="molecule type" value="Genomic_DNA"/>
</dbReference>
<evidence type="ECO:0000313" key="4">
    <source>
        <dbReference type="Proteomes" id="UP000077852"/>
    </source>
</evidence>
<proteinExistence type="predicted"/>
<feature type="region of interest" description="Disordered" evidence="1">
    <location>
        <begin position="434"/>
        <end position="464"/>
    </location>
</feature>
<gene>
    <name evidence="3" type="ORF">A3K87_15940</name>
</gene>
<dbReference type="Proteomes" id="UP000077852">
    <property type="component" value="Unassembled WGS sequence"/>
</dbReference>
<evidence type="ECO:0000256" key="1">
    <source>
        <dbReference type="SAM" id="MobiDB-lite"/>
    </source>
</evidence>
<organism evidence="3 4">
    <name type="scientific">Variovorax paradoxus</name>
    <dbReference type="NCBI Taxonomy" id="34073"/>
    <lineage>
        <taxon>Bacteria</taxon>
        <taxon>Pseudomonadati</taxon>
        <taxon>Pseudomonadota</taxon>
        <taxon>Betaproteobacteria</taxon>
        <taxon>Burkholderiales</taxon>
        <taxon>Comamonadaceae</taxon>
        <taxon>Variovorax</taxon>
    </lineage>
</organism>
<sequence>MKTVKPFRLSVLTRPQRWRGNDMLGVAVLGLVSLEDDPMLMPEQELWQVAAEDIGPGNVLDLGMPKHEPEWLASGHAYTAHQADRTMCAVKMMVAGSEKRLHVSGDRYWLDGRITPPQPFDSMPLDWAHAYGGALVPQNPQGIGSADEIVNGVRTRRLPNVESPDARMSAPGRAVRPASLGAIPPDWPQRAQLLGRSYDQQWLQTQYPGPADDMDWRYFNAAPPDQRWPGMLELPAGAPYEIWNMHPDEPVLRGVLPRWRTRCFASWHGDGSELQETPLRLSTAWFFPHRRRVILIWHGSFAIAEDDAADMKHIMPALELEDEARPLAHYQSVLQLRLDPKSAVHAVRDSDLVPKAVMGAWAGDRLPDASAKPSVRNQRAGQLRAHEQERARLLREGLDPDKLLPEPVKIEGSLTLDDLPEYSERMDAEIARTREDLKTRSEQAIAASRHDGSPPPGPPQRNRFDPDKVIAELARLEAFDEQVHRLPPEAQAGARADAAQARERMAAQIRQGHLYTAHLLDAAPPASSFRTVKLRRRLGRVEAGRRNFARMNLIGADLSGMDLSGADFSGANLEDANLQGARLVGCNFTQAVLARARLERAVLSDCRFDHANLGAALCDGADFSRASLRHANCSKTVFRACAMGSAVFEQTHVHESIWQQCDLRNSRWLQVAMMKMRFEDVSFEQASFRQMGWIECTLAGVSFARASLDSCGFSALAGHEGLDFTGATLVSSSFGHRSSLAGAVLRDAVLRHCGLRGVNLAGADLRGVQLEGCDFSGCDLRGAKLDRLAGGESLFIRTDFTGASLAGANFIDSNLSKADLRLADLQDANLFRADVSQAFIDGTTRLDGAYTHHAKVLPARRAVPEDR</sequence>
<dbReference type="PANTHER" id="PTHR14136:SF17">
    <property type="entry name" value="BTB_POZ DOMAIN-CONTAINING PROTEIN KCTD9"/>
    <property type="match status" value="1"/>
</dbReference>
<dbReference type="PANTHER" id="PTHR14136">
    <property type="entry name" value="BTB_POZ DOMAIN-CONTAINING PROTEIN KCTD9"/>
    <property type="match status" value="1"/>
</dbReference>
<reference evidence="3 4" key="1">
    <citation type="submission" date="2016-03" db="EMBL/GenBank/DDBJ databases">
        <title>Genome sequence of Variovorax paradoxus KB5.</title>
        <authorList>
            <person name="Jeong H."/>
            <person name="Hong C.E."/>
            <person name="Jo S.H."/>
            <person name="Park J.M."/>
        </authorList>
    </citation>
    <scope>NUCLEOTIDE SEQUENCE [LARGE SCALE GENOMIC DNA]</scope>
    <source>
        <strain evidence="3 4">KB5</strain>
    </source>
</reference>
<dbReference type="InterPro" id="IPR051082">
    <property type="entry name" value="Pentapeptide-BTB/POZ_domain"/>
</dbReference>
<feature type="domain" description="DUF2169" evidence="2">
    <location>
        <begin position="20"/>
        <end position="298"/>
    </location>
</feature>
<dbReference type="Pfam" id="PF00805">
    <property type="entry name" value="Pentapeptide"/>
    <property type="match status" value="4"/>
</dbReference>